<feature type="compositionally biased region" description="Basic and acidic residues" evidence="5">
    <location>
        <begin position="1201"/>
        <end position="1214"/>
    </location>
</feature>
<feature type="region of interest" description="Disordered" evidence="5">
    <location>
        <begin position="72"/>
        <end position="93"/>
    </location>
</feature>
<dbReference type="Proteomes" id="UP001165190">
    <property type="component" value="Unassembled WGS sequence"/>
</dbReference>
<accession>A0A9W7M992</accession>
<organism evidence="7 8">
    <name type="scientific">Hibiscus trionum</name>
    <name type="common">Flower of an hour</name>
    <dbReference type="NCBI Taxonomy" id="183268"/>
    <lineage>
        <taxon>Eukaryota</taxon>
        <taxon>Viridiplantae</taxon>
        <taxon>Streptophyta</taxon>
        <taxon>Embryophyta</taxon>
        <taxon>Tracheophyta</taxon>
        <taxon>Spermatophyta</taxon>
        <taxon>Magnoliopsida</taxon>
        <taxon>eudicotyledons</taxon>
        <taxon>Gunneridae</taxon>
        <taxon>Pentapetalae</taxon>
        <taxon>rosids</taxon>
        <taxon>malvids</taxon>
        <taxon>Malvales</taxon>
        <taxon>Malvaceae</taxon>
        <taxon>Malvoideae</taxon>
        <taxon>Hibiscus</taxon>
    </lineage>
</organism>
<comment type="subcellular location">
    <subcellularLocation>
        <location evidence="1">Nucleus</location>
    </subcellularLocation>
</comment>
<feature type="region of interest" description="Disordered" evidence="5">
    <location>
        <begin position="219"/>
        <end position="252"/>
    </location>
</feature>
<feature type="domain" description="Pre-mRNA polyadenylation factor Fip1" evidence="6">
    <location>
        <begin position="363"/>
        <end position="404"/>
    </location>
</feature>
<dbReference type="EMBL" id="BSYR01000026">
    <property type="protein sequence ID" value="GMI95057.1"/>
    <property type="molecule type" value="Genomic_DNA"/>
</dbReference>
<feature type="compositionally biased region" description="Basic and acidic residues" evidence="5">
    <location>
        <begin position="1251"/>
        <end position="1286"/>
    </location>
</feature>
<feature type="compositionally biased region" description="Basic and acidic residues" evidence="5">
    <location>
        <begin position="998"/>
        <end position="1114"/>
    </location>
</feature>
<feature type="compositionally biased region" description="Basic and acidic residues" evidence="5">
    <location>
        <begin position="681"/>
        <end position="701"/>
    </location>
</feature>
<evidence type="ECO:0000256" key="5">
    <source>
        <dbReference type="SAM" id="MobiDB-lite"/>
    </source>
</evidence>
<evidence type="ECO:0000256" key="2">
    <source>
        <dbReference type="ARBA" id="ARBA00007459"/>
    </source>
</evidence>
<keyword evidence="3" id="KW-0507">mRNA processing</keyword>
<feature type="compositionally biased region" description="Basic and acidic residues" evidence="5">
    <location>
        <begin position="896"/>
        <end position="980"/>
    </location>
</feature>
<feature type="compositionally biased region" description="Acidic residues" evidence="5">
    <location>
        <begin position="163"/>
        <end position="175"/>
    </location>
</feature>
<comment type="similarity">
    <text evidence="2">Belongs to the FIP1 family.</text>
</comment>
<feature type="region of interest" description="Disordered" evidence="5">
    <location>
        <begin position="1"/>
        <end position="52"/>
    </location>
</feature>
<protein>
    <submittedName>
        <fullName evidence="7">Homolog of yeast FIP1 [V]</fullName>
    </submittedName>
</protein>
<feature type="compositionally biased region" description="Pro residues" evidence="5">
    <location>
        <begin position="23"/>
        <end position="36"/>
    </location>
</feature>
<feature type="region of interest" description="Disordered" evidence="5">
    <location>
        <begin position="998"/>
        <end position="1342"/>
    </location>
</feature>
<evidence type="ECO:0000256" key="1">
    <source>
        <dbReference type="ARBA" id="ARBA00004123"/>
    </source>
</evidence>
<feature type="compositionally biased region" description="Basic and acidic residues" evidence="5">
    <location>
        <begin position="521"/>
        <end position="549"/>
    </location>
</feature>
<gene>
    <name evidence="7" type="ORF">HRI_003175000</name>
</gene>
<dbReference type="InterPro" id="IPR044976">
    <property type="entry name" value="FIPS5/FIPS3-like"/>
</dbReference>
<dbReference type="InterPro" id="IPR007854">
    <property type="entry name" value="Fip1_dom"/>
</dbReference>
<dbReference type="GO" id="GO:0016607">
    <property type="term" value="C:nuclear speck"/>
    <property type="evidence" value="ECO:0007669"/>
    <property type="project" value="TreeGrafter"/>
</dbReference>
<feature type="compositionally biased region" description="Basic and acidic residues" evidence="5">
    <location>
        <begin position="141"/>
        <end position="157"/>
    </location>
</feature>
<dbReference type="PANTHER" id="PTHR36884">
    <property type="entry name" value="FIP1[III]-LIKE PROTEIN"/>
    <property type="match status" value="1"/>
</dbReference>
<feature type="compositionally biased region" description="Basic and acidic residues" evidence="5">
    <location>
        <begin position="819"/>
        <end position="889"/>
    </location>
</feature>
<dbReference type="GO" id="GO:0006397">
    <property type="term" value="P:mRNA processing"/>
    <property type="evidence" value="ECO:0007669"/>
    <property type="project" value="UniProtKB-KW"/>
</dbReference>
<name>A0A9W7M992_HIBTR</name>
<feature type="region of interest" description="Disordered" evidence="5">
    <location>
        <begin position="116"/>
        <end position="175"/>
    </location>
</feature>
<feature type="compositionally biased region" description="Basic and acidic residues" evidence="5">
    <location>
        <begin position="636"/>
        <end position="668"/>
    </location>
</feature>
<dbReference type="OrthoDB" id="1917198at2759"/>
<feature type="compositionally biased region" description="Low complexity" evidence="5">
    <location>
        <begin position="1215"/>
        <end position="1224"/>
    </location>
</feature>
<feature type="compositionally biased region" description="Polar residues" evidence="5">
    <location>
        <begin position="732"/>
        <end position="743"/>
    </location>
</feature>
<feature type="region of interest" description="Disordered" evidence="5">
    <location>
        <begin position="509"/>
        <end position="980"/>
    </location>
</feature>
<dbReference type="Pfam" id="PF05182">
    <property type="entry name" value="Fip1"/>
    <property type="match status" value="1"/>
</dbReference>
<evidence type="ECO:0000256" key="4">
    <source>
        <dbReference type="ARBA" id="ARBA00023242"/>
    </source>
</evidence>
<proteinExistence type="inferred from homology"/>
<feature type="compositionally biased region" description="Basic and acidic residues" evidence="5">
    <location>
        <begin position="770"/>
        <end position="791"/>
    </location>
</feature>
<dbReference type="PANTHER" id="PTHR36884:SF1">
    <property type="entry name" value="FIP1[V]-LIKE PROTEIN"/>
    <property type="match status" value="1"/>
</dbReference>
<reference evidence="7" key="1">
    <citation type="submission" date="2023-05" db="EMBL/GenBank/DDBJ databases">
        <title>Genome and transcriptome analyses reveal genes involved in the formation of fine ridges on petal epidermal cells in Hibiscus trionum.</title>
        <authorList>
            <person name="Koshimizu S."/>
            <person name="Masuda S."/>
            <person name="Ishii T."/>
            <person name="Shirasu K."/>
            <person name="Hoshino A."/>
            <person name="Arita M."/>
        </authorList>
    </citation>
    <scope>NUCLEOTIDE SEQUENCE</scope>
    <source>
        <strain evidence="7">Hamamatsu line</strain>
    </source>
</reference>
<evidence type="ECO:0000259" key="6">
    <source>
        <dbReference type="Pfam" id="PF05182"/>
    </source>
</evidence>
<feature type="compositionally biased region" description="Polar residues" evidence="5">
    <location>
        <begin position="702"/>
        <end position="712"/>
    </location>
</feature>
<keyword evidence="4" id="KW-0539">Nucleus</keyword>
<comment type="caution">
    <text evidence="7">The sequence shown here is derived from an EMBL/GenBank/DDBJ whole genome shotgun (WGS) entry which is preliminary data.</text>
</comment>
<feature type="region of interest" description="Disordered" evidence="5">
    <location>
        <begin position="468"/>
        <end position="495"/>
    </location>
</feature>
<feature type="compositionally biased region" description="Basic and acidic residues" evidence="5">
    <location>
        <begin position="1166"/>
        <end position="1176"/>
    </location>
</feature>
<keyword evidence="8" id="KW-1185">Reference proteome</keyword>
<evidence type="ECO:0000313" key="8">
    <source>
        <dbReference type="Proteomes" id="UP001165190"/>
    </source>
</evidence>
<sequence length="1342" mass="150709">MEDDDEFGDLYTDVLKPFSSSAAPPPSQPPTTPHLPRPIDSNLQPPDDENTLLRAPVSIPDVQTLASFKFNPPAAPVATVGPIPNRQDLAPEPMVLDSKQESADVNDVLFDIEEGGSKAIEGSGSDDPIIPGLTESVRQGDFGRNDGGGDNRIEGGGKGEAGGEGEGDDWDSDSEDDLQIVLNDNNHGPMAMERGGMMEEDDEDGDPLVIVADGDANQGMEEQDWGEGGGQAADGEGKEGGEVGKVGTAGSSGGSMVAPKIGYSNHVFHPFHSQFKYVRPGAAPMPGATAGGPGGAPAQVRPVMGAMVGRGRGDWRPPGLKAGPSMQKGFHPNFGMPGWGNNMGRGFGGGLDFTLPSHKTIFEVDIDSFEEKPWNYPGVDLSDFFNFGLNEESWKDYCKQLEQRRLETTMQSKIRVYESGRTEQDYDPDLPPELAAATGQEIPADAVNFAKSNGGRNELTKGTACVRPPLPTGRAIQVEGGSGERLPSIDTRPPRMRDSDAIIEIVCQDTLDDDSSTGNAVEDRTENDLPREDKRGDLASETDLAHEDTEYVDAFPNAYSSRKRELVERAMSSAQNNVPEDDGILPFSAEGSRSYGPGSRSQSPMYHNGNFGSPHDKRHRQGRARERSPHTTPIPGKRDKSSDIHSYEEESVESMDRKSPHQVRDARETSVQGTGDDDLELADRSPVREKDVLINDTHSDENPLNENLSSQVERQKLQEYEGGEDSMAARISENSEARSGSSRDYQKRQDGADDEVVQGGRSSRIPIVKNHLDEHDQNLLRKDRDARRGIERSQIVSKPREGSYPLRDFNAGSSHNSHIKMEGFDRRRERDNLDVAWQQREDAFYSRKSRTEDFRKREPDDEMGSRNKGKVHESERSDKDDYPPSRKQLDNGIYKARHDKDVSARHRERDDNLKSRYEIADDYHSKRRKDEDYLRRDNADKELILHGNRESSSSRRKRERDETLDPRKRAEQQRIRDNFDLQSVRDKDEVWLHRERVEKQRDRDEWHRPKQSHEESLSKQEREEGRGIARSGRGSEEKAWIGRSRTKDEHKVSEKEYQLKETVRNSEQVKRRDRNDDESFSRHRGREDSHARGHQFSNDERKSRQERTSTRSEHAVNASDSQRGHEKKHKENTRKNRESEGGDPISLGSAKRNQEDLSGHYNETVLKSDEKNENPVHNKSSRKYREDASDDEQQASKRGRSKMERWTSHKERDYSINSKSSASSKFEKINNVEASESNKTPDGPGTSVEPAENHHAPSDDKTVAEPETRDADTGPSEDRHLDTVEKLKKRSERFKLPMPKEKDAVAIKKMESEPLPCAKNETPAESEVKPERPARKRRWISK</sequence>
<dbReference type="GO" id="GO:0003723">
    <property type="term" value="F:RNA binding"/>
    <property type="evidence" value="ECO:0007669"/>
    <property type="project" value="TreeGrafter"/>
</dbReference>
<evidence type="ECO:0000313" key="7">
    <source>
        <dbReference type="EMBL" id="GMI95057.1"/>
    </source>
</evidence>
<evidence type="ECO:0000256" key="3">
    <source>
        <dbReference type="ARBA" id="ARBA00022664"/>
    </source>
</evidence>
<feature type="compositionally biased region" description="Basic and acidic residues" evidence="5">
    <location>
        <begin position="1293"/>
        <end position="1312"/>
    </location>
</feature>